<dbReference type="InterPro" id="IPR021557">
    <property type="entry name" value="DUF3016"/>
</dbReference>
<organism evidence="2">
    <name type="scientific">Pseudidiomarina sp. PP-1MA</name>
    <dbReference type="NCBI Taxonomy" id="3237706"/>
    <lineage>
        <taxon>Bacteria</taxon>
        <taxon>Pseudomonadati</taxon>
        <taxon>Pseudomonadota</taxon>
        <taxon>Gammaproteobacteria</taxon>
        <taxon>Alteromonadales</taxon>
        <taxon>Idiomarinaceae</taxon>
        <taxon>Pseudidiomarina</taxon>
    </lineage>
</organism>
<name>A0AB39X5R4_9GAMM</name>
<dbReference type="Pfam" id="PF11454">
    <property type="entry name" value="DUF3016"/>
    <property type="match status" value="1"/>
</dbReference>
<evidence type="ECO:0000256" key="1">
    <source>
        <dbReference type="SAM" id="SignalP"/>
    </source>
</evidence>
<keyword evidence="1" id="KW-0732">Signal</keyword>
<protein>
    <submittedName>
        <fullName evidence="2">DUF3016 domain-containing protein</fullName>
    </submittedName>
</protein>
<accession>A0AB39X5R4</accession>
<dbReference type="EMBL" id="CP165718">
    <property type="protein sequence ID" value="XDV09176.1"/>
    <property type="molecule type" value="Genomic_DNA"/>
</dbReference>
<reference evidence="2" key="1">
    <citation type="submission" date="2024-07" db="EMBL/GenBank/DDBJ databases">
        <title>Whole genome sequence of bacterial strains from algal surface.</title>
        <authorList>
            <person name="Kumar P."/>
        </authorList>
    </citation>
    <scope>NUCLEOTIDE SEQUENCE</scope>
    <source>
        <strain evidence="2">PP-1MA</strain>
    </source>
</reference>
<evidence type="ECO:0000313" key="2">
    <source>
        <dbReference type="EMBL" id="XDV09176.1"/>
    </source>
</evidence>
<feature type="signal peptide" evidence="1">
    <location>
        <begin position="1"/>
        <end position="23"/>
    </location>
</feature>
<sequence>MMKKTLLVTGLMLAGLCHQTALAAEAKVSWGDPKKFFDIEAVGDKQDRFEQRVMDELTAYIGELAEKLPADHQFTIAINDIDLTGRVEPVFVDTGMRYQRVVDEISYPMIKFTYSYTDANGQVIQEGEERIKDLGSIITRREIMRSSRDNVYFEKQLLRDWFKDNFKEYF</sequence>
<dbReference type="AlphaFoldDB" id="A0AB39X5R4"/>
<proteinExistence type="predicted"/>
<dbReference type="RefSeq" id="WP_369742701.1">
    <property type="nucleotide sequence ID" value="NZ_CP165718.1"/>
</dbReference>
<gene>
    <name evidence="2" type="ORF">AB8S08_10500</name>
</gene>
<feature type="chain" id="PRO_5044244258" evidence="1">
    <location>
        <begin position="24"/>
        <end position="170"/>
    </location>
</feature>